<gene>
    <name evidence="1" type="ORF">M436DRAFT_86011</name>
</gene>
<sequence length="50" mass="5352">MDLPPPAQPVQQDAAVPNPADPCFPVELQQMLLQRIAGTGRPAPLIFKSS</sequence>
<dbReference type="RefSeq" id="XP_013423080.1">
    <property type="nucleotide sequence ID" value="XM_013567626.1"/>
</dbReference>
<accession>A0A074W6U4</accession>
<dbReference type="Proteomes" id="UP000027730">
    <property type="component" value="Unassembled WGS sequence"/>
</dbReference>
<name>A0A074W6U4_9PEZI</name>
<evidence type="ECO:0000313" key="1">
    <source>
        <dbReference type="EMBL" id="KEQ68850.1"/>
    </source>
</evidence>
<dbReference type="EMBL" id="KL584725">
    <property type="protein sequence ID" value="KEQ68850.1"/>
    <property type="molecule type" value="Genomic_DNA"/>
</dbReference>
<dbReference type="HOGENOM" id="CLU_3124719_0_0_1"/>
<proteinExistence type="predicted"/>
<dbReference type="AlphaFoldDB" id="A0A074W6U4"/>
<organism evidence="1 2">
    <name type="scientific">Aureobasidium namibiae CBS 147.97</name>
    <dbReference type="NCBI Taxonomy" id="1043004"/>
    <lineage>
        <taxon>Eukaryota</taxon>
        <taxon>Fungi</taxon>
        <taxon>Dikarya</taxon>
        <taxon>Ascomycota</taxon>
        <taxon>Pezizomycotina</taxon>
        <taxon>Dothideomycetes</taxon>
        <taxon>Dothideomycetidae</taxon>
        <taxon>Dothideales</taxon>
        <taxon>Saccotheciaceae</taxon>
        <taxon>Aureobasidium</taxon>
    </lineage>
</organism>
<dbReference type="GeneID" id="25417627"/>
<evidence type="ECO:0000313" key="2">
    <source>
        <dbReference type="Proteomes" id="UP000027730"/>
    </source>
</evidence>
<keyword evidence="2" id="KW-1185">Reference proteome</keyword>
<reference evidence="1 2" key="1">
    <citation type="journal article" date="2014" name="BMC Genomics">
        <title>Genome sequencing of four Aureobasidium pullulans varieties: biotechnological potential, stress tolerance, and description of new species.</title>
        <authorList>
            <person name="Gostin Ar C."/>
            <person name="Ohm R.A."/>
            <person name="Kogej T."/>
            <person name="Sonjak S."/>
            <person name="Turk M."/>
            <person name="Zajc J."/>
            <person name="Zalar P."/>
            <person name="Grube M."/>
            <person name="Sun H."/>
            <person name="Han J."/>
            <person name="Sharma A."/>
            <person name="Chiniquy J."/>
            <person name="Ngan C.Y."/>
            <person name="Lipzen A."/>
            <person name="Barry K."/>
            <person name="Grigoriev I.V."/>
            <person name="Gunde-Cimerman N."/>
        </authorList>
    </citation>
    <scope>NUCLEOTIDE SEQUENCE [LARGE SCALE GENOMIC DNA]</scope>
    <source>
        <strain evidence="1 2">CBS 147.97</strain>
    </source>
</reference>
<protein>
    <submittedName>
        <fullName evidence="1">Uncharacterized protein</fullName>
    </submittedName>
</protein>